<feature type="compositionally biased region" description="Acidic residues" evidence="1">
    <location>
        <begin position="58"/>
        <end position="79"/>
    </location>
</feature>
<reference evidence="4 5" key="1">
    <citation type="submission" date="2018-09" db="EMBL/GenBank/DDBJ databases">
        <title>Genomic investigation of the strawberry pathogen Phytophthora fragariae indicates pathogenicity is determined by transcriptional variation in three key races.</title>
        <authorList>
            <person name="Adams T.M."/>
            <person name="Armitage A.D."/>
            <person name="Sobczyk M.K."/>
            <person name="Bates H.J."/>
            <person name="Dunwell J.M."/>
            <person name="Nellist C.F."/>
            <person name="Harrison R.J."/>
        </authorList>
    </citation>
    <scope>NUCLEOTIDE SEQUENCE [LARGE SCALE GENOMIC DNA]</scope>
    <source>
        <strain evidence="2 4">SCRP249</strain>
        <strain evidence="3 5">SCRP324</strain>
    </source>
</reference>
<dbReference type="Proteomes" id="UP000429607">
    <property type="component" value="Unassembled WGS sequence"/>
</dbReference>
<name>A0A6A3N3S0_9STRA</name>
<gene>
    <name evidence="2" type="ORF">PR001_g8925</name>
    <name evidence="3" type="ORF">PR002_g4690</name>
</gene>
<dbReference type="AlphaFoldDB" id="A0A6A3N3S0"/>
<proteinExistence type="predicted"/>
<accession>A0A6A3N3S0</accession>
<protein>
    <submittedName>
        <fullName evidence="2">Uncharacterized protein</fullName>
    </submittedName>
</protein>
<evidence type="ECO:0000313" key="4">
    <source>
        <dbReference type="Proteomes" id="UP000429607"/>
    </source>
</evidence>
<evidence type="ECO:0000313" key="2">
    <source>
        <dbReference type="EMBL" id="KAE9036250.1"/>
    </source>
</evidence>
<feature type="region of interest" description="Disordered" evidence="1">
    <location>
        <begin position="1"/>
        <end position="79"/>
    </location>
</feature>
<evidence type="ECO:0000313" key="5">
    <source>
        <dbReference type="Proteomes" id="UP000435112"/>
    </source>
</evidence>
<feature type="compositionally biased region" description="Polar residues" evidence="1">
    <location>
        <begin position="1"/>
        <end position="12"/>
    </location>
</feature>
<dbReference type="Proteomes" id="UP000435112">
    <property type="component" value="Unassembled WGS sequence"/>
</dbReference>
<sequence>MISVKSLVSSPNYLPRKKEQAEAGMQQDANIDELSDEESLVDRSSERWDAISVFDTSSDSDDEVVDINDSDDDFMEEGA</sequence>
<organism evidence="2 4">
    <name type="scientific">Phytophthora rubi</name>
    <dbReference type="NCBI Taxonomy" id="129364"/>
    <lineage>
        <taxon>Eukaryota</taxon>
        <taxon>Sar</taxon>
        <taxon>Stramenopiles</taxon>
        <taxon>Oomycota</taxon>
        <taxon>Peronosporomycetes</taxon>
        <taxon>Peronosporales</taxon>
        <taxon>Peronosporaceae</taxon>
        <taxon>Phytophthora</taxon>
    </lineage>
</organism>
<feature type="compositionally biased region" description="Acidic residues" evidence="1">
    <location>
        <begin position="30"/>
        <end position="39"/>
    </location>
</feature>
<comment type="caution">
    <text evidence="2">The sequence shown here is derived from an EMBL/GenBank/DDBJ whole genome shotgun (WGS) entry which is preliminary data.</text>
</comment>
<evidence type="ECO:0000256" key="1">
    <source>
        <dbReference type="SAM" id="MobiDB-lite"/>
    </source>
</evidence>
<dbReference type="EMBL" id="QXFU01000188">
    <property type="protein sequence ID" value="KAE9040980.1"/>
    <property type="molecule type" value="Genomic_DNA"/>
</dbReference>
<feature type="compositionally biased region" description="Basic and acidic residues" evidence="1">
    <location>
        <begin position="40"/>
        <end position="49"/>
    </location>
</feature>
<evidence type="ECO:0000313" key="3">
    <source>
        <dbReference type="EMBL" id="KAE9040980.1"/>
    </source>
</evidence>
<dbReference type="EMBL" id="QXFV01000482">
    <property type="protein sequence ID" value="KAE9036250.1"/>
    <property type="molecule type" value="Genomic_DNA"/>
</dbReference>